<dbReference type="Pfam" id="PF02811">
    <property type="entry name" value="PHP"/>
    <property type="match status" value="1"/>
</dbReference>
<dbReference type="OrthoDB" id="9804333at2"/>
<dbReference type="NCBIfam" id="NF041577">
    <property type="entry name" value="nside_bi_sphtase"/>
    <property type="match status" value="1"/>
</dbReference>
<feature type="domain" description="Polymerase/histidinol phosphatase N-terminal" evidence="1">
    <location>
        <begin position="9"/>
        <end position="74"/>
    </location>
</feature>
<dbReference type="InterPro" id="IPR052018">
    <property type="entry name" value="PHP_domain"/>
</dbReference>
<dbReference type="Gene3D" id="3.20.20.140">
    <property type="entry name" value="Metal-dependent hydrolases"/>
    <property type="match status" value="1"/>
</dbReference>
<dbReference type="InterPro" id="IPR004013">
    <property type="entry name" value="PHP_dom"/>
</dbReference>
<dbReference type="GO" id="GO:0035312">
    <property type="term" value="F:5'-3' DNA exonuclease activity"/>
    <property type="evidence" value="ECO:0007669"/>
    <property type="project" value="TreeGrafter"/>
</dbReference>
<accession>A0A366HH03</accession>
<dbReference type="InterPro" id="IPR003141">
    <property type="entry name" value="Pol/His_phosphatase_N"/>
</dbReference>
<organism evidence="2 3">
    <name type="scientific">Eoetvoesiella caeni</name>
    <dbReference type="NCBI Taxonomy" id="645616"/>
    <lineage>
        <taxon>Bacteria</taxon>
        <taxon>Pseudomonadati</taxon>
        <taxon>Pseudomonadota</taxon>
        <taxon>Betaproteobacteria</taxon>
        <taxon>Burkholderiales</taxon>
        <taxon>Alcaligenaceae</taxon>
        <taxon>Eoetvoesiella</taxon>
    </lineage>
</organism>
<sequence length="282" mass="30847">MSQTNQINADLHCHSRISDGVLEPAVLAQRARDNGVQMWSLTDHDELSGLAEAGSAARALGMTFIPGVEVSATWAKQTVHVVGLNIDPDHPVLNQGLNGIRAGRIERAREMAQRLEALGIENSYEGALRYAGNPGLLSRTHFARYLVEQGACKTMQDVFNRYLGDGKPGYVRVHWSSLADAVSWIIQAGGRAVLAHPGRYLYTPVQFGALFDEFKQLGGEGIEVVTGSHSPDQYREYAGIAKRYGFLASRGSDFHAPAESRIDLGSMPPLAVDLKPVWHDWV</sequence>
<dbReference type="InterPro" id="IPR049742">
    <property type="entry name" value="35NBP"/>
</dbReference>
<keyword evidence="3" id="KW-1185">Reference proteome</keyword>
<reference evidence="2 3" key="1">
    <citation type="submission" date="2018-06" db="EMBL/GenBank/DDBJ databases">
        <title>Genomic Encyclopedia of Type Strains, Phase IV (KMG-IV): sequencing the most valuable type-strain genomes for metagenomic binning, comparative biology and taxonomic classification.</title>
        <authorList>
            <person name="Goeker M."/>
        </authorList>
    </citation>
    <scope>NUCLEOTIDE SEQUENCE [LARGE SCALE GENOMIC DNA]</scope>
    <source>
        <strain evidence="2 3">DSM 25520</strain>
    </source>
</reference>
<dbReference type="AlphaFoldDB" id="A0A366HH03"/>
<dbReference type="Proteomes" id="UP000253628">
    <property type="component" value="Unassembled WGS sequence"/>
</dbReference>
<evidence type="ECO:0000313" key="2">
    <source>
        <dbReference type="EMBL" id="RBP40802.1"/>
    </source>
</evidence>
<protein>
    <recommendedName>
        <fullName evidence="1">Polymerase/histidinol phosphatase N-terminal domain-containing protein</fullName>
    </recommendedName>
</protein>
<dbReference type="SMART" id="SM00481">
    <property type="entry name" value="POLIIIAc"/>
    <property type="match status" value="1"/>
</dbReference>
<dbReference type="EMBL" id="QNRQ01000003">
    <property type="protein sequence ID" value="RBP40802.1"/>
    <property type="molecule type" value="Genomic_DNA"/>
</dbReference>
<dbReference type="Gene3D" id="1.10.150.650">
    <property type="match status" value="1"/>
</dbReference>
<proteinExistence type="predicted"/>
<evidence type="ECO:0000313" key="3">
    <source>
        <dbReference type="Proteomes" id="UP000253628"/>
    </source>
</evidence>
<comment type="caution">
    <text evidence="2">The sequence shown here is derived from an EMBL/GenBank/DDBJ whole genome shotgun (WGS) entry which is preliminary data.</text>
</comment>
<dbReference type="InterPro" id="IPR016195">
    <property type="entry name" value="Pol/histidinol_Pase-like"/>
</dbReference>
<dbReference type="RefSeq" id="WP_113932577.1">
    <property type="nucleotide sequence ID" value="NZ_JACCEU010000004.1"/>
</dbReference>
<evidence type="ECO:0000259" key="1">
    <source>
        <dbReference type="SMART" id="SM00481"/>
    </source>
</evidence>
<name>A0A366HH03_9BURK</name>
<dbReference type="SUPFAM" id="SSF89550">
    <property type="entry name" value="PHP domain-like"/>
    <property type="match status" value="1"/>
</dbReference>
<dbReference type="PANTHER" id="PTHR42924">
    <property type="entry name" value="EXONUCLEASE"/>
    <property type="match status" value="1"/>
</dbReference>
<gene>
    <name evidence="2" type="ORF">DFR37_103143</name>
</gene>
<dbReference type="CDD" id="cd07438">
    <property type="entry name" value="PHP_HisPPase_AMP"/>
    <property type="match status" value="1"/>
</dbReference>
<dbReference type="PANTHER" id="PTHR42924:SF3">
    <property type="entry name" value="POLYMERASE_HISTIDINOL PHOSPHATASE N-TERMINAL DOMAIN-CONTAINING PROTEIN"/>
    <property type="match status" value="1"/>
</dbReference>
<dbReference type="GO" id="GO:0004534">
    <property type="term" value="F:5'-3' RNA exonuclease activity"/>
    <property type="evidence" value="ECO:0007669"/>
    <property type="project" value="TreeGrafter"/>
</dbReference>